<keyword evidence="3" id="KW-1185">Reference proteome</keyword>
<evidence type="ECO:0000313" key="3">
    <source>
        <dbReference type="Proteomes" id="UP000186400"/>
    </source>
</evidence>
<dbReference type="EMBL" id="FTMS01000020">
    <property type="protein sequence ID" value="SIQ97105.1"/>
    <property type="molecule type" value="Genomic_DNA"/>
</dbReference>
<reference evidence="2 3" key="1">
    <citation type="submission" date="2017-01" db="EMBL/GenBank/DDBJ databases">
        <authorList>
            <person name="Mah S.A."/>
            <person name="Swanson W.J."/>
            <person name="Moy G.W."/>
            <person name="Vacquier V.D."/>
        </authorList>
    </citation>
    <scope>NUCLEOTIDE SEQUENCE [LARGE SCALE GENOMIC DNA]</scope>
    <source>
        <strain evidence="2 3">ASpG1</strain>
    </source>
</reference>
<evidence type="ECO:0000256" key="1">
    <source>
        <dbReference type="SAM" id="MobiDB-lite"/>
    </source>
</evidence>
<sequence length="170" mass="18432">MTGGGNKTGRRIQPQQAIRNSPRQTIDCSIHIGGISDAGLEEGDSYWIVWLCYSGHGASNAPWMCRTVPAPSSTHSTSNRKLRSRNCGFCCKKTRAAPTMRACLRGPRTLSRASSGKKRHALTSTKSSVAPSSPTISTSPARHLKFLARIWQPFCSSQAVARASPACPFW</sequence>
<organism evidence="2 3">
    <name type="scientific">Alkalispirochaeta americana</name>
    <dbReference type="NCBI Taxonomy" id="159291"/>
    <lineage>
        <taxon>Bacteria</taxon>
        <taxon>Pseudomonadati</taxon>
        <taxon>Spirochaetota</taxon>
        <taxon>Spirochaetia</taxon>
        <taxon>Spirochaetales</taxon>
        <taxon>Spirochaetaceae</taxon>
        <taxon>Alkalispirochaeta</taxon>
    </lineage>
</organism>
<name>A0A1N6X471_9SPIO</name>
<protein>
    <submittedName>
        <fullName evidence="2">Uncharacterized protein</fullName>
    </submittedName>
</protein>
<accession>A0A1N6X471</accession>
<dbReference type="AlphaFoldDB" id="A0A1N6X471"/>
<feature type="compositionally biased region" description="Low complexity" evidence="1">
    <location>
        <begin position="127"/>
        <end position="138"/>
    </location>
</feature>
<feature type="region of interest" description="Disordered" evidence="1">
    <location>
        <begin position="1"/>
        <end position="23"/>
    </location>
</feature>
<gene>
    <name evidence="2" type="ORF">SAMN05920897_12020</name>
</gene>
<feature type="region of interest" description="Disordered" evidence="1">
    <location>
        <begin position="111"/>
        <end position="138"/>
    </location>
</feature>
<evidence type="ECO:0000313" key="2">
    <source>
        <dbReference type="EMBL" id="SIQ97105.1"/>
    </source>
</evidence>
<dbReference type="Proteomes" id="UP000186400">
    <property type="component" value="Unassembled WGS sequence"/>
</dbReference>
<feature type="compositionally biased region" description="Polar residues" evidence="1">
    <location>
        <begin position="13"/>
        <end position="23"/>
    </location>
</feature>
<dbReference type="STRING" id="159291.SAMN05920897_12020"/>
<proteinExistence type="predicted"/>